<name>A0A9X1PKX8_9BACT</name>
<evidence type="ECO:0000313" key="10">
    <source>
        <dbReference type="Proteomes" id="UP001139000"/>
    </source>
</evidence>
<evidence type="ECO:0000256" key="6">
    <source>
        <dbReference type="ARBA" id="ARBA00023136"/>
    </source>
</evidence>
<evidence type="ECO:0000313" key="9">
    <source>
        <dbReference type="EMBL" id="MCF0062671.1"/>
    </source>
</evidence>
<feature type="domain" description="Bacterial sugar transferase" evidence="8">
    <location>
        <begin position="266"/>
        <end position="450"/>
    </location>
</feature>
<dbReference type="AlphaFoldDB" id="A0A9X1PKX8"/>
<feature type="transmembrane region" description="Helical" evidence="7">
    <location>
        <begin position="45"/>
        <end position="66"/>
    </location>
</feature>
<comment type="subcellular location">
    <subcellularLocation>
        <location evidence="1">Membrane</location>
        <topology evidence="1">Multi-pass membrane protein</topology>
    </subcellularLocation>
</comment>
<keyword evidence="5 7" id="KW-1133">Transmembrane helix</keyword>
<dbReference type="Pfam" id="PF13727">
    <property type="entry name" value="CoA_binding_3"/>
    <property type="match status" value="1"/>
</dbReference>
<dbReference type="EMBL" id="JAJTTC010000002">
    <property type="protein sequence ID" value="MCF0062671.1"/>
    <property type="molecule type" value="Genomic_DNA"/>
</dbReference>
<evidence type="ECO:0000256" key="4">
    <source>
        <dbReference type="ARBA" id="ARBA00022692"/>
    </source>
</evidence>
<evidence type="ECO:0000256" key="3">
    <source>
        <dbReference type="ARBA" id="ARBA00022679"/>
    </source>
</evidence>
<feature type="transmembrane region" description="Helical" evidence="7">
    <location>
        <begin position="271"/>
        <end position="292"/>
    </location>
</feature>
<evidence type="ECO:0000256" key="1">
    <source>
        <dbReference type="ARBA" id="ARBA00004141"/>
    </source>
</evidence>
<evidence type="ECO:0000259" key="8">
    <source>
        <dbReference type="Pfam" id="PF02397"/>
    </source>
</evidence>
<dbReference type="GO" id="GO:0016020">
    <property type="term" value="C:membrane"/>
    <property type="evidence" value="ECO:0007669"/>
    <property type="project" value="UniProtKB-SubCell"/>
</dbReference>
<organism evidence="9 10">
    <name type="scientific">Dyadobacter chenwenxiniae</name>
    <dbReference type="NCBI Taxonomy" id="2906456"/>
    <lineage>
        <taxon>Bacteria</taxon>
        <taxon>Pseudomonadati</taxon>
        <taxon>Bacteroidota</taxon>
        <taxon>Cytophagia</taxon>
        <taxon>Cytophagales</taxon>
        <taxon>Spirosomataceae</taxon>
        <taxon>Dyadobacter</taxon>
    </lineage>
</organism>
<feature type="transmembrane region" description="Helical" evidence="7">
    <location>
        <begin position="112"/>
        <end position="135"/>
    </location>
</feature>
<evidence type="ECO:0000256" key="7">
    <source>
        <dbReference type="SAM" id="Phobius"/>
    </source>
</evidence>
<comment type="caution">
    <text evidence="9">The sequence shown here is derived from an EMBL/GenBank/DDBJ whole genome shotgun (WGS) entry which is preliminary data.</text>
</comment>
<evidence type="ECO:0000256" key="2">
    <source>
        <dbReference type="ARBA" id="ARBA00006464"/>
    </source>
</evidence>
<gene>
    <name evidence="9" type="ORF">LXM26_14280</name>
</gene>
<dbReference type="RefSeq" id="WP_234655763.1">
    <property type="nucleotide sequence ID" value="NZ_CP094997.1"/>
</dbReference>
<keyword evidence="10" id="KW-1185">Reference proteome</keyword>
<dbReference type="Proteomes" id="UP001139000">
    <property type="component" value="Unassembled WGS sequence"/>
</dbReference>
<dbReference type="InterPro" id="IPR003362">
    <property type="entry name" value="Bact_transf"/>
</dbReference>
<proteinExistence type="inferred from homology"/>
<sequence length="455" mass="52897">MKTYFTQHRFIFYLWVDLLLLNCSYLVSSRLNWSNSDAFDYQNFLNIFLISNLLWVVCVNLFQIYVPSSKSQNSQGRFWRLLMTSTVHLVCLEVFIYVSGSSINANENWVFTGYQVFIIASFIIHFAVAATLWLLRRSRLMVRRYVIVGDESLNDLIKSSNERQYAFDYSYCGSFKFESVGAQLERFENFIETEKPDYIYCALSETNNNEIKAVIKLAERKNTHVRLVPDYPRLLSEKLDIETADDFPIINVQTKILTNPDDQFIKRAFDVLFSIVVMIMGLPIFLLVMIAVKLSSKGDVFFLQERTGRWGKKFKIIKFRTMYSDAHKYGLQHSLGALDPRITTVGRFLRRTRLDELPQFLNVLKGEMSVVGPRPLHKYDVDMLMDEASHSFQKILTIRPGITSIGQIKVGYASNMSENLLRLKYDMLYLNTYSLTTDIYLIFLTIQVILLGKGR</sequence>
<feature type="transmembrane region" description="Helical" evidence="7">
    <location>
        <begin position="78"/>
        <end position="100"/>
    </location>
</feature>
<feature type="transmembrane region" description="Helical" evidence="7">
    <location>
        <begin position="12"/>
        <end position="33"/>
    </location>
</feature>
<protein>
    <submittedName>
        <fullName evidence="9">Exopolysaccharide biosynthesis polyprenyl glycosylphosphotransferase</fullName>
    </submittedName>
</protein>
<feature type="transmembrane region" description="Helical" evidence="7">
    <location>
        <begin position="428"/>
        <end position="451"/>
    </location>
</feature>
<dbReference type="Pfam" id="PF02397">
    <property type="entry name" value="Bac_transf"/>
    <property type="match status" value="1"/>
</dbReference>
<reference evidence="9" key="1">
    <citation type="submission" date="2021-12" db="EMBL/GenBank/DDBJ databases">
        <title>Novel species in genus Dyadobacter.</title>
        <authorList>
            <person name="Ma C."/>
        </authorList>
    </citation>
    <scope>NUCLEOTIDE SEQUENCE</scope>
    <source>
        <strain evidence="9">LJ419</strain>
    </source>
</reference>
<dbReference type="InterPro" id="IPR017475">
    <property type="entry name" value="EPS_sugar_tfrase"/>
</dbReference>
<accession>A0A9X1PKX8</accession>
<comment type="similarity">
    <text evidence="2">Belongs to the bacterial sugar transferase family.</text>
</comment>
<keyword evidence="4 7" id="KW-0812">Transmembrane</keyword>
<dbReference type="Gene3D" id="3.40.50.720">
    <property type="entry name" value="NAD(P)-binding Rossmann-like Domain"/>
    <property type="match status" value="1"/>
</dbReference>
<keyword evidence="6 7" id="KW-0472">Membrane</keyword>
<dbReference type="PANTHER" id="PTHR30576">
    <property type="entry name" value="COLANIC BIOSYNTHESIS UDP-GLUCOSE LIPID CARRIER TRANSFERASE"/>
    <property type="match status" value="1"/>
</dbReference>
<dbReference type="GO" id="GO:0016780">
    <property type="term" value="F:phosphotransferase activity, for other substituted phosphate groups"/>
    <property type="evidence" value="ECO:0007669"/>
    <property type="project" value="TreeGrafter"/>
</dbReference>
<dbReference type="PANTHER" id="PTHR30576:SF20">
    <property type="entry name" value="QUINOVOSAMINEPHOSPHOTRANSFERAE-RELATED"/>
    <property type="match status" value="1"/>
</dbReference>
<evidence type="ECO:0000256" key="5">
    <source>
        <dbReference type="ARBA" id="ARBA00022989"/>
    </source>
</evidence>
<dbReference type="NCBIfam" id="TIGR03025">
    <property type="entry name" value="EPS_sugtrans"/>
    <property type="match status" value="1"/>
</dbReference>
<keyword evidence="3" id="KW-0808">Transferase</keyword>